<gene>
    <name evidence="2" type="ORF">IEQ34_018645</name>
</gene>
<proteinExistence type="predicted"/>
<evidence type="ECO:0000313" key="2">
    <source>
        <dbReference type="EMBL" id="KAH0451346.1"/>
    </source>
</evidence>
<sequence>MSQVPQPICATELSNGWYSPYCSLTLLTHLSGSSKVTESSESSGSKGERAKKPSNTDCIGFHSPISRNDLLNYSRHREYAYYPNLLHAWRGYLRGLKVLIHLQC</sequence>
<evidence type="ECO:0000256" key="1">
    <source>
        <dbReference type="SAM" id="MobiDB-lite"/>
    </source>
</evidence>
<feature type="compositionally biased region" description="Low complexity" evidence="1">
    <location>
        <begin position="35"/>
        <end position="45"/>
    </location>
</feature>
<evidence type="ECO:0000313" key="3">
    <source>
        <dbReference type="Proteomes" id="UP000775213"/>
    </source>
</evidence>
<comment type="caution">
    <text evidence="2">The sequence shown here is derived from an EMBL/GenBank/DDBJ whole genome shotgun (WGS) entry which is preliminary data.</text>
</comment>
<reference evidence="2 3" key="1">
    <citation type="journal article" date="2021" name="Hortic Res">
        <title>Chromosome-scale assembly of the Dendrobium chrysotoxum genome enhances the understanding of orchid evolution.</title>
        <authorList>
            <person name="Zhang Y."/>
            <person name="Zhang G.Q."/>
            <person name="Zhang D."/>
            <person name="Liu X.D."/>
            <person name="Xu X.Y."/>
            <person name="Sun W.H."/>
            <person name="Yu X."/>
            <person name="Zhu X."/>
            <person name="Wang Z.W."/>
            <person name="Zhao X."/>
            <person name="Zhong W.Y."/>
            <person name="Chen H."/>
            <person name="Yin W.L."/>
            <person name="Huang T."/>
            <person name="Niu S.C."/>
            <person name="Liu Z.J."/>
        </authorList>
    </citation>
    <scope>NUCLEOTIDE SEQUENCE [LARGE SCALE GENOMIC DNA]</scope>
    <source>
        <strain evidence="2">Lindl</strain>
    </source>
</reference>
<dbReference type="EMBL" id="JAGFBR010000017">
    <property type="protein sequence ID" value="KAH0451346.1"/>
    <property type="molecule type" value="Genomic_DNA"/>
</dbReference>
<organism evidence="2 3">
    <name type="scientific">Dendrobium chrysotoxum</name>
    <name type="common">Orchid</name>
    <dbReference type="NCBI Taxonomy" id="161865"/>
    <lineage>
        <taxon>Eukaryota</taxon>
        <taxon>Viridiplantae</taxon>
        <taxon>Streptophyta</taxon>
        <taxon>Embryophyta</taxon>
        <taxon>Tracheophyta</taxon>
        <taxon>Spermatophyta</taxon>
        <taxon>Magnoliopsida</taxon>
        <taxon>Liliopsida</taxon>
        <taxon>Asparagales</taxon>
        <taxon>Orchidaceae</taxon>
        <taxon>Epidendroideae</taxon>
        <taxon>Malaxideae</taxon>
        <taxon>Dendrobiinae</taxon>
        <taxon>Dendrobium</taxon>
    </lineage>
</organism>
<accession>A0AAV7G4N6</accession>
<dbReference type="AlphaFoldDB" id="A0AAV7G4N6"/>
<dbReference type="Proteomes" id="UP000775213">
    <property type="component" value="Unassembled WGS sequence"/>
</dbReference>
<keyword evidence="3" id="KW-1185">Reference proteome</keyword>
<protein>
    <submittedName>
        <fullName evidence="2">Uncharacterized protein</fullName>
    </submittedName>
</protein>
<name>A0AAV7G4N6_DENCH</name>
<feature type="region of interest" description="Disordered" evidence="1">
    <location>
        <begin position="35"/>
        <end position="58"/>
    </location>
</feature>